<dbReference type="EMBL" id="CP003360">
    <property type="protein sequence ID" value="AFM23819.1"/>
    <property type="molecule type" value="Genomic_DNA"/>
</dbReference>
<dbReference type="AlphaFoldDB" id="I4C2M8"/>
<gene>
    <name evidence="1" type="ordered locus">Desti_1105</name>
</gene>
<dbReference type="KEGG" id="dti:Desti_1105"/>
<evidence type="ECO:0000313" key="1">
    <source>
        <dbReference type="EMBL" id="AFM23819.1"/>
    </source>
</evidence>
<name>I4C2M8_DESTA</name>
<dbReference type="STRING" id="706587.Desti_1105"/>
<accession>I4C2M8</accession>
<evidence type="ECO:0000313" key="2">
    <source>
        <dbReference type="Proteomes" id="UP000006055"/>
    </source>
</evidence>
<dbReference type="Proteomes" id="UP000006055">
    <property type="component" value="Chromosome"/>
</dbReference>
<organism evidence="1 2">
    <name type="scientific">Desulfomonile tiedjei (strain ATCC 49306 / DSM 6799 / DCB-1)</name>
    <dbReference type="NCBI Taxonomy" id="706587"/>
    <lineage>
        <taxon>Bacteria</taxon>
        <taxon>Pseudomonadati</taxon>
        <taxon>Thermodesulfobacteriota</taxon>
        <taxon>Desulfomonilia</taxon>
        <taxon>Desulfomonilales</taxon>
        <taxon>Desulfomonilaceae</taxon>
        <taxon>Desulfomonile</taxon>
    </lineage>
</organism>
<protein>
    <submittedName>
        <fullName evidence="1">Uncharacterized protein</fullName>
    </submittedName>
</protein>
<dbReference type="eggNOG" id="ENOG50345CF">
    <property type="taxonomic scope" value="Bacteria"/>
</dbReference>
<keyword evidence="2" id="KW-1185">Reference proteome</keyword>
<proteinExistence type="predicted"/>
<dbReference type="HOGENOM" id="CLU_1072535_0_0_7"/>
<reference evidence="2" key="1">
    <citation type="submission" date="2012-06" db="EMBL/GenBank/DDBJ databases">
        <title>Complete sequence of chromosome of Desulfomonile tiedjei DSM 6799.</title>
        <authorList>
            <person name="Lucas S."/>
            <person name="Copeland A."/>
            <person name="Lapidus A."/>
            <person name="Glavina del Rio T."/>
            <person name="Dalin E."/>
            <person name="Tice H."/>
            <person name="Bruce D."/>
            <person name="Goodwin L."/>
            <person name="Pitluck S."/>
            <person name="Peters L."/>
            <person name="Ovchinnikova G."/>
            <person name="Zeytun A."/>
            <person name="Lu M."/>
            <person name="Kyrpides N."/>
            <person name="Mavromatis K."/>
            <person name="Ivanova N."/>
            <person name="Brettin T."/>
            <person name="Detter J.C."/>
            <person name="Han C."/>
            <person name="Larimer F."/>
            <person name="Land M."/>
            <person name="Hauser L."/>
            <person name="Markowitz V."/>
            <person name="Cheng J.-F."/>
            <person name="Hugenholtz P."/>
            <person name="Woyke T."/>
            <person name="Wu D."/>
            <person name="Spring S."/>
            <person name="Schroeder M."/>
            <person name="Brambilla E."/>
            <person name="Klenk H.-P."/>
            <person name="Eisen J.A."/>
        </authorList>
    </citation>
    <scope>NUCLEOTIDE SEQUENCE [LARGE SCALE GENOMIC DNA]</scope>
    <source>
        <strain evidence="2">ATCC 49306 / DSM 6799 / DCB-1</strain>
    </source>
</reference>
<sequence>MLKMKVPDTEILSGLHMLQIKLTDIHRATLPVRCGNEGWIGISPAGDRYHVVVPVDVQIARGVLACNLPTDGTPFGGYSGWLYFRCPPFESESENEDVERQECVARTAEELICFLESYDIHAALIPHTDPNSPAKPNTDTEACSHSSDEADSPAICCDGCGKEWNRLAPFLRDPDLTLIRYKAFCEDFQKGTYVFSHSCGSNLHVPVSRFIRPRSGGKSLIASHACPGLCYYETSLLTCSAVCDGSPYRRIARKISSKP</sequence>